<protein>
    <recommendedName>
        <fullName evidence="2">Putative phosphoesterase BFS35_005285</fullName>
        <ecNumber evidence="2">3.1.-.-</ecNumber>
    </recommendedName>
</protein>
<organism evidence="3 4">
    <name type="scientific">Macrococcoides goetzii</name>
    <dbReference type="NCBI Taxonomy" id="1891097"/>
    <lineage>
        <taxon>Bacteria</taxon>
        <taxon>Bacillati</taxon>
        <taxon>Bacillota</taxon>
        <taxon>Bacilli</taxon>
        <taxon>Bacillales</taxon>
        <taxon>Staphylococcaceae</taxon>
        <taxon>Macrococcoides</taxon>
    </lineage>
</organism>
<reference evidence="3 4" key="1">
    <citation type="journal article" date="2018" name="Front. Microbiol.">
        <title>Description and Comparative Genomics of Macrococcus caseolyticus subsp. hominis subsp. nov., Macrococcus goetzii sp. nov., Macrococcus epidermidis sp. nov., and Macrococcus bohemicus sp. nov., Novel Macrococci From Human Clinical Material With Virulence Potential and Suspected Uptake of Foreign DNA by Natural Transformation.</title>
        <authorList>
            <person name="Maslanova I."/>
            <person name="Wertheimer Z."/>
            <person name="Sedlacek I."/>
            <person name="Svec P."/>
            <person name="Indrakova A."/>
            <person name="Kovarovic V."/>
            <person name="Schumann P."/>
            <person name="Sproer C."/>
            <person name="Kralova S."/>
            <person name="Sedo O."/>
            <person name="Kristofova L."/>
            <person name="Vrbovska V."/>
            <person name="Fuzik T."/>
            <person name="Petras P."/>
            <person name="Zdrahal Z."/>
            <person name="Ruzickova V."/>
            <person name="Doskar J."/>
            <person name="Pantucek R."/>
        </authorList>
    </citation>
    <scope>NUCLEOTIDE SEQUENCE [LARGE SCALE GENOMIC DNA]</scope>
    <source>
        <strain evidence="3 4">CCM 4927</strain>
    </source>
</reference>
<dbReference type="InterPro" id="IPR050580">
    <property type="entry name" value="2H_phosphoesterase_YjcG-like"/>
</dbReference>
<dbReference type="EC" id="3.1.-.-" evidence="2"/>
<dbReference type="HAMAP" id="MF_01444">
    <property type="entry name" value="2H_phosphoesterase_YjcG"/>
    <property type="match status" value="1"/>
</dbReference>
<proteinExistence type="inferred from homology"/>
<dbReference type="EMBL" id="MJBI02000001">
    <property type="protein sequence ID" value="RAI83106.1"/>
    <property type="molecule type" value="Genomic_DNA"/>
</dbReference>
<sequence>MKLGIVLYPSKAYQDEINQYRKRYDSHYALITPHITIKEAFEVDDNDIDAVTDKLKEVAKTVQPVEINVEKVSDFAPTQNIIYLKVNPNENLVKLFELLNDGSFYGTNTYPFVPHFTIGQGFSSQEFEDLKGQLSMKDVTHSEVIDKISLCYQLDNDTWNVKETFKLGE</sequence>
<feature type="short sequence motif" description="HXTX 1" evidence="2">
    <location>
        <begin position="34"/>
        <end position="37"/>
    </location>
</feature>
<dbReference type="SUPFAM" id="SSF55144">
    <property type="entry name" value="LigT-like"/>
    <property type="match status" value="1"/>
</dbReference>
<dbReference type="InterPro" id="IPR009097">
    <property type="entry name" value="Cyclic_Pdiesterase"/>
</dbReference>
<gene>
    <name evidence="3" type="ORF">BFS35_005285</name>
</gene>
<comment type="caution">
    <text evidence="3">The sequence shown here is derived from an EMBL/GenBank/DDBJ whole genome shotgun (WGS) entry which is preliminary data.</text>
</comment>
<dbReference type="InterPro" id="IPR022932">
    <property type="entry name" value="YjcG"/>
</dbReference>
<dbReference type="AlphaFoldDB" id="A0A2G5NPE7"/>
<dbReference type="RefSeq" id="WP_099580549.1">
    <property type="nucleotide sequence ID" value="NZ_MJBI02000001.1"/>
</dbReference>
<dbReference type="Proteomes" id="UP000229523">
    <property type="component" value="Unassembled WGS sequence"/>
</dbReference>
<feature type="short sequence motif" description="HXTX 2" evidence="2">
    <location>
        <begin position="115"/>
        <end position="118"/>
    </location>
</feature>
<dbReference type="GO" id="GO:0016788">
    <property type="term" value="F:hydrolase activity, acting on ester bonds"/>
    <property type="evidence" value="ECO:0007669"/>
    <property type="project" value="UniProtKB-UniRule"/>
</dbReference>
<evidence type="ECO:0000313" key="4">
    <source>
        <dbReference type="Proteomes" id="UP000229523"/>
    </source>
</evidence>
<keyword evidence="4" id="KW-1185">Reference proteome</keyword>
<comment type="similarity">
    <text evidence="2">Belongs to the 2H phosphoesterase superfamily. YjcG family.</text>
</comment>
<feature type="active site" description="Proton acceptor" evidence="2">
    <location>
        <position position="115"/>
    </location>
</feature>
<name>A0A2G5NPE7_9STAP</name>
<keyword evidence="1 2" id="KW-0378">Hydrolase</keyword>
<dbReference type="Pfam" id="PF13563">
    <property type="entry name" value="2_5_RNA_ligase2"/>
    <property type="match status" value="1"/>
</dbReference>
<evidence type="ECO:0000313" key="3">
    <source>
        <dbReference type="EMBL" id="RAI83106.1"/>
    </source>
</evidence>
<dbReference type="Gene3D" id="3.90.1140.10">
    <property type="entry name" value="Cyclic phosphodiesterase"/>
    <property type="match status" value="1"/>
</dbReference>
<feature type="active site" description="Proton donor" evidence="2">
    <location>
        <position position="34"/>
    </location>
</feature>
<dbReference type="NCBIfam" id="NF010223">
    <property type="entry name" value="PRK13679.1"/>
    <property type="match status" value="1"/>
</dbReference>
<accession>A0A2G5NPE7</accession>
<dbReference type="PANTHER" id="PTHR40037">
    <property type="entry name" value="PHOSPHOESTERASE YJCG-RELATED"/>
    <property type="match status" value="1"/>
</dbReference>
<evidence type="ECO:0000256" key="2">
    <source>
        <dbReference type="HAMAP-Rule" id="MF_01444"/>
    </source>
</evidence>
<dbReference type="OrthoDB" id="1524661at2"/>
<evidence type="ECO:0000256" key="1">
    <source>
        <dbReference type="ARBA" id="ARBA00022801"/>
    </source>
</evidence>
<dbReference type="PANTHER" id="PTHR40037:SF1">
    <property type="entry name" value="PHOSPHOESTERASE SAOUHSC_00951-RELATED"/>
    <property type="match status" value="1"/>
</dbReference>